<feature type="region of interest" description="Disordered" evidence="1">
    <location>
        <begin position="1"/>
        <end position="306"/>
    </location>
</feature>
<feature type="compositionally biased region" description="Basic and acidic residues" evidence="1">
    <location>
        <begin position="494"/>
        <end position="503"/>
    </location>
</feature>
<dbReference type="KEGG" id="sre:PTSG_05056"/>
<dbReference type="EMBL" id="GL832965">
    <property type="protein sequence ID" value="EGD73344.1"/>
    <property type="molecule type" value="Genomic_DNA"/>
</dbReference>
<proteinExistence type="predicted"/>
<dbReference type="InParanoid" id="F2U9E1"/>
<reference evidence="2" key="1">
    <citation type="submission" date="2009-08" db="EMBL/GenBank/DDBJ databases">
        <title>Annotation of Salpingoeca rosetta.</title>
        <authorList>
            <consortium name="The Broad Institute Genome Sequencing Platform"/>
            <person name="Russ C."/>
            <person name="Cuomo C."/>
            <person name="Burger G."/>
            <person name="Gray M.W."/>
            <person name="Holland P.W.H."/>
            <person name="King N."/>
            <person name="Lang F.B.F."/>
            <person name="Roger A.J."/>
            <person name="Ruiz-Trillo I."/>
            <person name="Young S.K."/>
            <person name="Zeng Q."/>
            <person name="Gargeya S."/>
            <person name="Alvarado L."/>
            <person name="Berlin A."/>
            <person name="Chapman S.B."/>
            <person name="Chen Z."/>
            <person name="Freedman E."/>
            <person name="Gellesch M."/>
            <person name="Goldberg J."/>
            <person name="Griggs A."/>
            <person name="Gujja S."/>
            <person name="Heilman E."/>
            <person name="Heiman D."/>
            <person name="Howarth C."/>
            <person name="Mehta T."/>
            <person name="Neiman D."/>
            <person name="Pearson M."/>
            <person name="Roberts A."/>
            <person name="Saif S."/>
            <person name="Shea T."/>
            <person name="Shenoy N."/>
            <person name="Sisk P."/>
            <person name="Stolte C."/>
            <person name="Sykes S."/>
            <person name="White J."/>
            <person name="Yandava C."/>
            <person name="Haas B."/>
            <person name="Nusbaum C."/>
            <person name="Birren B."/>
        </authorList>
    </citation>
    <scope>NUCLEOTIDE SEQUENCE [LARGE SCALE GENOMIC DNA]</scope>
    <source>
        <strain evidence="2">ATCC 50818</strain>
    </source>
</reference>
<feature type="compositionally biased region" description="Acidic residues" evidence="1">
    <location>
        <begin position="442"/>
        <end position="467"/>
    </location>
</feature>
<accession>F2U9E1</accession>
<feature type="compositionally biased region" description="Basic residues" evidence="1">
    <location>
        <begin position="242"/>
        <end position="255"/>
    </location>
</feature>
<feature type="compositionally biased region" description="Basic and acidic residues" evidence="1">
    <location>
        <begin position="169"/>
        <end position="182"/>
    </location>
</feature>
<feature type="compositionally biased region" description="Polar residues" evidence="1">
    <location>
        <begin position="88"/>
        <end position="100"/>
    </location>
</feature>
<name>F2U9E1_SALR5</name>
<gene>
    <name evidence="2" type="ORF">PTSG_05056</name>
</gene>
<sequence>MTTTCDFQRALHSPRLFRTAHTSPHSPTTPTTATSATTRTAAAGGRSRSYSPLARHRQASKPNTQPAFSPSTAGASLLQPPTPLSVASPATPSPLRTMQGTPPAAAGDEDTAQHTGEHNVTSNEGDEEPDEFLSPTKFLQLVGTEDSDGGESSDTSDSDSDEESEDGGEDMKSVDLARHTDTSELGTRQGDTTDPGARQDSPPHMHPRIEVTSPTSPPDASSGLASASHSGAQRQSHTPASTHRHRRRRHQHHLFTPRSRAAARAATSSGRERRRYGRVSMLVPSPLHAQGTQRAPGPAAPRMQRSPPKLRLITEEDEGQEDGCDGRVQGHGAVAGAVAGVSVGDDDSVGAGVGGGVHGEDMHSVLREVSVGDTFFEDEPGGSHTAQHTGCSVDIAFSSAVAHRLEGVKASESFLGLHVQQRQRRRQLKQHQQHRPAVHESDDGDSDDDHDDDDGNAQESTNDDDRQECEVKGLESAELDPTQQQQQQQQQRLQQHDGWARDAGDDDEVTAGTIVVAVQATEAKSPLLLGCLYWVLGTRDASSNSSSSTTQALVHPCIQQQAAWQRPVWVSCHDIVNVNSWLQSVTTP</sequence>
<evidence type="ECO:0000256" key="1">
    <source>
        <dbReference type="SAM" id="MobiDB-lite"/>
    </source>
</evidence>
<dbReference type="AlphaFoldDB" id="F2U9E1"/>
<feature type="compositionally biased region" description="Basic residues" evidence="1">
    <location>
        <begin position="421"/>
        <end position="436"/>
    </location>
</feature>
<keyword evidence="3" id="KW-1185">Reference proteome</keyword>
<feature type="region of interest" description="Disordered" evidence="1">
    <location>
        <begin position="421"/>
        <end position="505"/>
    </location>
</feature>
<organism evidence="3">
    <name type="scientific">Salpingoeca rosetta (strain ATCC 50818 / BSB-021)</name>
    <dbReference type="NCBI Taxonomy" id="946362"/>
    <lineage>
        <taxon>Eukaryota</taxon>
        <taxon>Choanoflagellata</taxon>
        <taxon>Craspedida</taxon>
        <taxon>Salpingoecidae</taxon>
        <taxon>Salpingoeca</taxon>
    </lineage>
</organism>
<protein>
    <submittedName>
        <fullName evidence="2">Uncharacterized protein</fullName>
    </submittedName>
</protein>
<evidence type="ECO:0000313" key="3">
    <source>
        <dbReference type="Proteomes" id="UP000007799"/>
    </source>
</evidence>
<feature type="compositionally biased region" description="Polar residues" evidence="1">
    <location>
        <begin position="183"/>
        <end position="192"/>
    </location>
</feature>
<feature type="compositionally biased region" description="Low complexity" evidence="1">
    <location>
        <begin position="258"/>
        <end position="269"/>
    </location>
</feature>
<feature type="compositionally biased region" description="Acidic residues" evidence="1">
    <location>
        <begin position="145"/>
        <end position="168"/>
    </location>
</feature>
<dbReference type="Proteomes" id="UP000007799">
    <property type="component" value="Unassembled WGS sequence"/>
</dbReference>
<feature type="compositionally biased region" description="Low complexity" evidence="1">
    <location>
        <begin position="220"/>
        <end position="232"/>
    </location>
</feature>
<evidence type="ECO:0000313" key="2">
    <source>
        <dbReference type="EMBL" id="EGD73344.1"/>
    </source>
</evidence>
<feature type="compositionally biased region" description="Low complexity" evidence="1">
    <location>
        <begin position="19"/>
        <end position="52"/>
    </location>
</feature>
<dbReference type="GeneID" id="16074955"/>
<dbReference type="RefSeq" id="XP_004994374.1">
    <property type="nucleotide sequence ID" value="XM_004994317.1"/>
</dbReference>
<feature type="compositionally biased region" description="Polar residues" evidence="1">
    <location>
        <begin position="60"/>
        <end position="74"/>
    </location>
</feature>
<feature type="compositionally biased region" description="Low complexity" evidence="1">
    <location>
        <begin position="483"/>
        <end position="493"/>
    </location>
</feature>